<evidence type="ECO:0000313" key="14">
    <source>
        <dbReference type="Proteomes" id="UP000683360"/>
    </source>
</evidence>
<sequence length="183" mass="21315">MTTKEAEMDHLVCFLPGTLALGYINGMPEEHMDLAKEMMRTCYEMYNKMPTKLSPEIVFFNQAKKSKDDLFVKPADSHNLLRPETVESLFYLLRITGDKIYQDWGWQIFQAFMKYTKVEGAGFSSINNVRSIGNPGFRDKLESFFLAETLKYFYLLFEDSIDYLSLDKYVFNTEGHALPIYSQ</sequence>
<evidence type="ECO:0000256" key="6">
    <source>
        <dbReference type="ARBA" id="ARBA00022837"/>
    </source>
</evidence>
<dbReference type="GO" id="GO:0005783">
    <property type="term" value="C:endoplasmic reticulum"/>
    <property type="evidence" value="ECO:0007669"/>
    <property type="project" value="TreeGrafter"/>
</dbReference>
<comment type="catalytic activity">
    <reaction evidence="8">
        <text>N(4)-(alpha-D-Man-(1-&gt;2)-alpha-D-Man-(1-&gt;2)-alpha-D-Man-(1-&gt;3)-[alpha-D-Man-(1-&gt;3)-[alpha-D-Man-(1-&gt;2)-alpha-D-Man-(1-&gt;6)]-alpha-D-Man-(1-&gt;6)]-beta-D-Man-(1-&gt;4)-beta-D-GlcNAc-(1-&gt;4)-beta-D-GlcNAc)-L-asparaginyl-[protein] (N-glucan mannose isomer 8A1,2,3B1,3) + 3 H2O = N(4)-(alpha-D-Man-(1-&gt;3)-[alpha-D-Man-(1-&gt;3)-[alpha-D-Man-(1-&gt;6)]-alpha-D-Man-(1-&gt;6)]-beta-D-Man-(1-&gt;4)-beta-D-GlcNAc-(1-&gt;4)-beta-D-GlcNAc)-L-asparaginyl-[protein] (N-glucan mannose isomer 5A1,2) + 3 beta-D-mannose</text>
        <dbReference type="Rhea" id="RHEA:56028"/>
        <dbReference type="Rhea" id="RHEA-COMP:14358"/>
        <dbReference type="Rhea" id="RHEA-COMP:14367"/>
        <dbReference type="ChEBI" id="CHEBI:15377"/>
        <dbReference type="ChEBI" id="CHEBI:28563"/>
        <dbReference type="ChEBI" id="CHEBI:59087"/>
        <dbReference type="ChEBI" id="CHEBI:60628"/>
        <dbReference type="EC" id="3.2.1.113"/>
    </reaction>
</comment>
<keyword evidence="14" id="KW-1185">Reference proteome</keyword>
<keyword evidence="5 12" id="KW-0378">Hydrolase</keyword>
<comment type="catalytic activity">
    <reaction evidence="9">
        <text>N(4)-(alpha-D-Man-(1-&gt;2)-alpha-D-Man-(1-&gt;2)-alpha-D-Man-(1-&gt;3)-[alpha-D-Man-(1-&gt;2)-alpha-D-Man-(1-&gt;3)-[alpha-D-Man-(1-&gt;2)-alpha-D-Man-(1-&gt;6)]-alpha-D-Man-(1-&gt;6)]-beta-D-Man-(1-&gt;4)-beta-D-GlcNAc-(1-&gt;4)-beta-D-GlcNAc)-L-asparaginyl-[protein] (N-glucan mannose isomer 9A1,2,3B1,2,3) + 4 H2O = N(4)-(alpha-D-Man-(1-&gt;3)-[alpha-D-Man-(1-&gt;3)-[alpha-D-Man-(1-&gt;6)]-alpha-D-Man-(1-&gt;6)]-beta-D-Man-(1-&gt;4)-beta-D-GlcNAc-(1-&gt;4)-beta-D-GlcNAc)-L-asparaginyl-[protein] (N-glucan mannose isomer 5A1,2) + 4 beta-D-mannose</text>
        <dbReference type="Rhea" id="RHEA:56008"/>
        <dbReference type="Rhea" id="RHEA-COMP:14356"/>
        <dbReference type="Rhea" id="RHEA-COMP:14367"/>
        <dbReference type="ChEBI" id="CHEBI:15377"/>
        <dbReference type="ChEBI" id="CHEBI:28563"/>
        <dbReference type="ChEBI" id="CHEBI:59087"/>
        <dbReference type="ChEBI" id="CHEBI:139493"/>
        <dbReference type="EC" id="3.2.1.113"/>
    </reaction>
</comment>
<evidence type="ECO:0000256" key="11">
    <source>
        <dbReference type="PIRSR" id="PIRSR601382-3"/>
    </source>
</evidence>
<dbReference type="EMBL" id="CAJPWZ010003335">
    <property type="protein sequence ID" value="CAG2258010.1"/>
    <property type="molecule type" value="Genomic_DNA"/>
</dbReference>
<comment type="similarity">
    <text evidence="3 12">Belongs to the glycosyl hydrolase 47 family.</text>
</comment>
<dbReference type="EC" id="3.2.1.-" evidence="12"/>
<dbReference type="GO" id="GO:0004571">
    <property type="term" value="F:mannosyl-oligosaccharide 1,2-alpha-mannosidase activity"/>
    <property type="evidence" value="ECO:0007669"/>
    <property type="project" value="UniProtKB-EC"/>
</dbReference>
<feature type="binding site" evidence="10">
    <location>
        <position position="173"/>
    </location>
    <ligand>
        <name>Ca(2+)</name>
        <dbReference type="ChEBI" id="CHEBI:29108"/>
    </ligand>
</feature>
<organism evidence="13 14">
    <name type="scientific">Mytilus edulis</name>
    <name type="common">Blue mussel</name>
    <dbReference type="NCBI Taxonomy" id="6550"/>
    <lineage>
        <taxon>Eukaryota</taxon>
        <taxon>Metazoa</taxon>
        <taxon>Spiralia</taxon>
        <taxon>Lophotrochozoa</taxon>
        <taxon>Mollusca</taxon>
        <taxon>Bivalvia</taxon>
        <taxon>Autobranchia</taxon>
        <taxon>Pteriomorphia</taxon>
        <taxon>Mytilida</taxon>
        <taxon>Mytiloidea</taxon>
        <taxon>Mytilidae</taxon>
        <taxon>Mytilinae</taxon>
        <taxon>Mytilus</taxon>
    </lineage>
</organism>
<evidence type="ECO:0000256" key="1">
    <source>
        <dbReference type="ARBA" id="ARBA00001913"/>
    </source>
</evidence>
<reference evidence="13" key="1">
    <citation type="submission" date="2021-03" db="EMBL/GenBank/DDBJ databases">
        <authorList>
            <person name="Bekaert M."/>
        </authorList>
    </citation>
    <scope>NUCLEOTIDE SEQUENCE</scope>
</reference>
<dbReference type="PRINTS" id="PR00747">
    <property type="entry name" value="GLYHDRLASE47"/>
</dbReference>
<evidence type="ECO:0000256" key="8">
    <source>
        <dbReference type="ARBA" id="ARBA00047669"/>
    </source>
</evidence>
<keyword evidence="6 10" id="KW-0106">Calcium</keyword>
<dbReference type="Gene3D" id="1.50.10.10">
    <property type="match status" value="1"/>
</dbReference>
<gene>
    <name evidence="13" type="ORF">MEDL_69301</name>
</gene>
<evidence type="ECO:0000256" key="5">
    <source>
        <dbReference type="ARBA" id="ARBA00022801"/>
    </source>
</evidence>
<accession>A0A8S3VRA3</accession>
<dbReference type="PANTHER" id="PTHR11742">
    <property type="entry name" value="MANNOSYL-OLIGOSACCHARIDE ALPHA-1,2-MANNOSIDASE-RELATED"/>
    <property type="match status" value="1"/>
</dbReference>
<evidence type="ECO:0000256" key="2">
    <source>
        <dbReference type="ARBA" id="ARBA00004922"/>
    </source>
</evidence>
<feature type="disulfide bond" evidence="11">
    <location>
        <begin position="13"/>
        <end position="42"/>
    </location>
</feature>
<keyword evidence="7 11" id="KW-1015">Disulfide bond</keyword>
<evidence type="ECO:0000256" key="7">
    <source>
        <dbReference type="ARBA" id="ARBA00023157"/>
    </source>
</evidence>
<keyword evidence="4 10" id="KW-0479">Metal-binding</keyword>
<dbReference type="OrthoDB" id="8118055at2759"/>
<dbReference type="InterPro" id="IPR050749">
    <property type="entry name" value="Glycosyl_Hydrolase_47"/>
</dbReference>
<evidence type="ECO:0000256" key="9">
    <source>
        <dbReference type="ARBA" id="ARBA00048605"/>
    </source>
</evidence>
<evidence type="ECO:0000256" key="3">
    <source>
        <dbReference type="ARBA" id="ARBA00007658"/>
    </source>
</evidence>
<dbReference type="GO" id="GO:0005509">
    <property type="term" value="F:calcium ion binding"/>
    <property type="evidence" value="ECO:0007669"/>
    <property type="project" value="InterPro"/>
</dbReference>
<dbReference type="InterPro" id="IPR001382">
    <property type="entry name" value="Glyco_hydro_47"/>
</dbReference>
<protein>
    <recommendedName>
        <fullName evidence="12">alpha-1,2-Mannosidase</fullName>
        <ecNumber evidence="12">3.2.1.-</ecNumber>
    </recommendedName>
</protein>
<dbReference type="GO" id="GO:0005975">
    <property type="term" value="P:carbohydrate metabolic process"/>
    <property type="evidence" value="ECO:0007669"/>
    <property type="project" value="InterPro"/>
</dbReference>
<name>A0A8S3VRA3_MYTED</name>
<evidence type="ECO:0000313" key="13">
    <source>
        <dbReference type="EMBL" id="CAG2258010.1"/>
    </source>
</evidence>
<evidence type="ECO:0000256" key="12">
    <source>
        <dbReference type="RuleBase" id="RU361193"/>
    </source>
</evidence>
<evidence type="ECO:0000256" key="10">
    <source>
        <dbReference type="PIRSR" id="PIRSR601382-2"/>
    </source>
</evidence>
<dbReference type="AlphaFoldDB" id="A0A8S3VRA3"/>
<comment type="caution">
    <text evidence="13">The sequence shown here is derived from an EMBL/GenBank/DDBJ whole genome shotgun (WGS) entry which is preliminary data.</text>
</comment>
<dbReference type="GO" id="GO:0016020">
    <property type="term" value="C:membrane"/>
    <property type="evidence" value="ECO:0007669"/>
    <property type="project" value="InterPro"/>
</dbReference>
<dbReference type="InterPro" id="IPR036026">
    <property type="entry name" value="Seven-hairpin_glycosidases"/>
</dbReference>
<dbReference type="SUPFAM" id="SSF48225">
    <property type="entry name" value="Seven-hairpin glycosidases"/>
    <property type="match status" value="1"/>
</dbReference>
<dbReference type="Pfam" id="PF01532">
    <property type="entry name" value="Glyco_hydro_47"/>
    <property type="match status" value="1"/>
</dbReference>
<dbReference type="PANTHER" id="PTHR11742:SF55">
    <property type="entry name" value="ENDOPLASMIC RETICULUM MANNOSYL-OLIGOSACCHARIDE 1,2-ALPHA-MANNOSIDASE"/>
    <property type="match status" value="1"/>
</dbReference>
<proteinExistence type="inferred from homology"/>
<dbReference type="InterPro" id="IPR012341">
    <property type="entry name" value="6hp_glycosidase-like_sf"/>
</dbReference>
<keyword evidence="12 13" id="KW-0326">Glycosidase</keyword>
<dbReference type="Proteomes" id="UP000683360">
    <property type="component" value="Unassembled WGS sequence"/>
</dbReference>
<comment type="cofactor">
    <cofactor evidence="1 10">
        <name>Ca(2+)</name>
        <dbReference type="ChEBI" id="CHEBI:29108"/>
    </cofactor>
</comment>
<evidence type="ECO:0000256" key="4">
    <source>
        <dbReference type="ARBA" id="ARBA00022723"/>
    </source>
</evidence>
<comment type="pathway">
    <text evidence="2">Protein modification; protein glycosylation.</text>
</comment>